<name>A0A099U1L5_9HELI</name>
<keyword evidence="4" id="KW-1185">Reference proteome</keyword>
<dbReference type="STRING" id="216.LS73_01260"/>
<gene>
    <name evidence="1" type="primary">ydiB</name>
    <name evidence="2" type="ORF">LS73_005680</name>
    <name evidence="1" type="ORF">NCTC12714_01827</name>
</gene>
<dbReference type="EMBL" id="JRPD02000010">
    <property type="protein sequence ID" value="TLE00176.1"/>
    <property type="molecule type" value="Genomic_DNA"/>
</dbReference>
<evidence type="ECO:0000313" key="2">
    <source>
        <dbReference type="EMBL" id="TLE00176.1"/>
    </source>
</evidence>
<dbReference type="EMBL" id="UGJE01000002">
    <property type="protein sequence ID" value="STQ87015.1"/>
    <property type="molecule type" value="Genomic_DNA"/>
</dbReference>
<dbReference type="OrthoDB" id="9815896at2"/>
<dbReference type="Proteomes" id="UP000255139">
    <property type="component" value="Unassembled WGS sequence"/>
</dbReference>
<dbReference type="SUPFAM" id="SSF52540">
    <property type="entry name" value="P-loop containing nucleoside triphosphate hydrolases"/>
    <property type="match status" value="1"/>
</dbReference>
<dbReference type="Proteomes" id="UP000029922">
    <property type="component" value="Unassembled WGS sequence"/>
</dbReference>
<accession>A0A099U1L5</accession>
<evidence type="ECO:0000313" key="1">
    <source>
        <dbReference type="EMBL" id="STQ87015.1"/>
    </source>
</evidence>
<protein>
    <submittedName>
        <fullName evidence="1">ATPase YjeE, predicted to have essential role in cell wall biosynthesis</fullName>
    </submittedName>
</protein>
<dbReference type="Pfam" id="PF02367">
    <property type="entry name" value="TsaE"/>
    <property type="match status" value="1"/>
</dbReference>
<evidence type="ECO:0000313" key="4">
    <source>
        <dbReference type="Proteomes" id="UP000255139"/>
    </source>
</evidence>
<proteinExistence type="predicted"/>
<evidence type="ECO:0000313" key="3">
    <source>
        <dbReference type="Proteomes" id="UP000029922"/>
    </source>
</evidence>
<organism evidence="1 4">
    <name type="scientific">Helicobacter muridarum</name>
    <dbReference type="NCBI Taxonomy" id="216"/>
    <lineage>
        <taxon>Bacteria</taxon>
        <taxon>Pseudomonadati</taxon>
        <taxon>Campylobacterota</taxon>
        <taxon>Epsilonproteobacteria</taxon>
        <taxon>Campylobacterales</taxon>
        <taxon>Helicobacteraceae</taxon>
        <taxon>Helicobacter</taxon>
    </lineage>
</organism>
<dbReference type="GO" id="GO:0002949">
    <property type="term" value="P:tRNA threonylcarbamoyladenosine modification"/>
    <property type="evidence" value="ECO:0007669"/>
    <property type="project" value="InterPro"/>
</dbReference>
<reference evidence="2 3" key="1">
    <citation type="journal article" date="2014" name="Genome Announc.">
        <title>Draft genome sequences of eight enterohepatic helicobacter species isolated from both laboratory and wild rodents.</title>
        <authorList>
            <person name="Sheh A."/>
            <person name="Shen Z."/>
            <person name="Fox J.G."/>
        </authorList>
    </citation>
    <scope>NUCLEOTIDE SEQUENCE [LARGE SCALE GENOMIC DNA]</scope>
    <source>
        <strain evidence="2 3">ST1</strain>
    </source>
</reference>
<dbReference type="InterPro" id="IPR027417">
    <property type="entry name" value="P-loop_NTPase"/>
</dbReference>
<dbReference type="AlphaFoldDB" id="A0A099U1L5"/>
<dbReference type="Gene3D" id="3.40.50.300">
    <property type="entry name" value="P-loop containing nucleotide triphosphate hydrolases"/>
    <property type="match status" value="1"/>
</dbReference>
<sequence>MQALLSIVTKENSIEQVIDSILHYQTLGISIFLLSGDIGIGKTFLVSHYAKKIHAKGVSSPSFSFIQEYSIPNQTIHINYDKHIDNIPSIYHYDLYLKDYSLVKYELFESISKQGVHFIEWGNKEIATQIDKLGFSNILIEIKVNNNERIYEFYSFAK</sequence>
<reference evidence="1 4" key="2">
    <citation type="submission" date="2018-06" db="EMBL/GenBank/DDBJ databases">
        <authorList>
            <consortium name="Pathogen Informatics"/>
            <person name="Doyle S."/>
        </authorList>
    </citation>
    <scope>NUCLEOTIDE SEQUENCE [LARGE SCALE GENOMIC DNA]</scope>
    <source>
        <strain evidence="1 4">NCTC12714</strain>
    </source>
</reference>
<dbReference type="InterPro" id="IPR003442">
    <property type="entry name" value="T6A_TsaE"/>
</dbReference>
<dbReference type="RefSeq" id="WP_034556852.1">
    <property type="nucleotide sequence ID" value="NZ_FZML01000038.1"/>
</dbReference>